<keyword evidence="1" id="KW-0812">Transmembrane</keyword>
<evidence type="ECO:0000313" key="2">
    <source>
        <dbReference type="EMBL" id="KAK7463004.1"/>
    </source>
</evidence>
<accession>A0ABR1JRH6</accession>
<name>A0ABR1JRH6_9AGAR</name>
<protein>
    <submittedName>
        <fullName evidence="2">Uncharacterized protein</fullName>
    </submittedName>
</protein>
<dbReference type="EMBL" id="JBANRG010000010">
    <property type="protein sequence ID" value="KAK7463004.1"/>
    <property type="molecule type" value="Genomic_DNA"/>
</dbReference>
<proteinExistence type="predicted"/>
<evidence type="ECO:0000256" key="1">
    <source>
        <dbReference type="SAM" id="Phobius"/>
    </source>
</evidence>
<organism evidence="2 3">
    <name type="scientific">Marasmiellus scandens</name>
    <dbReference type="NCBI Taxonomy" id="2682957"/>
    <lineage>
        <taxon>Eukaryota</taxon>
        <taxon>Fungi</taxon>
        <taxon>Dikarya</taxon>
        <taxon>Basidiomycota</taxon>
        <taxon>Agaricomycotina</taxon>
        <taxon>Agaricomycetes</taxon>
        <taxon>Agaricomycetidae</taxon>
        <taxon>Agaricales</taxon>
        <taxon>Marasmiineae</taxon>
        <taxon>Omphalotaceae</taxon>
        <taxon>Marasmiellus</taxon>
    </lineage>
</organism>
<dbReference type="Proteomes" id="UP001498398">
    <property type="component" value="Unassembled WGS sequence"/>
</dbReference>
<keyword evidence="3" id="KW-1185">Reference proteome</keyword>
<feature type="transmembrane region" description="Helical" evidence="1">
    <location>
        <begin position="29"/>
        <end position="52"/>
    </location>
</feature>
<comment type="caution">
    <text evidence="2">The sequence shown here is derived from an EMBL/GenBank/DDBJ whole genome shotgun (WGS) entry which is preliminary data.</text>
</comment>
<sequence length="162" mass="18972">MPVKFSRKLDTSQSVDDGLTSLFTVLPYIFSHPIVAAIVLLIICIASIALVIRHYYPCLTVSTLRESLLELKKPKKTYKHQCPRDYYTSFDASWLEIKRNIASLEYTDLYGEWGPWWTPRYWKARNKHVMDAIACHERVKDLHKGIEHALKIERLRALQDPR</sequence>
<gene>
    <name evidence="2" type="ORF">VKT23_007586</name>
</gene>
<reference evidence="2 3" key="1">
    <citation type="submission" date="2024-01" db="EMBL/GenBank/DDBJ databases">
        <title>A draft genome for the cacao thread blight pathogen Marasmiellus scandens.</title>
        <authorList>
            <person name="Baruah I.K."/>
            <person name="Leung J."/>
            <person name="Bukari Y."/>
            <person name="Amoako-Attah I."/>
            <person name="Meinhardt L.W."/>
            <person name="Bailey B.A."/>
            <person name="Cohen S.P."/>
        </authorList>
    </citation>
    <scope>NUCLEOTIDE SEQUENCE [LARGE SCALE GENOMIC DNA]</scope>
    <source>
        <strain evidence="2 3">GH-19</strain>
    </source>
</reference>
<keyword evidence="1" id="KW-1133">Transmembrane helix</keyword>
<keyword evidence="1" id="KW-0472">Membrane</keyword>
<evidence type="ECO:0000313" key="3">
    <source>
        <dbReference type="Proteomes" id="UP001498398"/>
    </source>
</evidence>